<proteinExistence type="inferred from homology"/>
<dbReference type="InterPro" id="IPR000340">
    <property type="entry name" value="Dual-sp_phosphatase_cat-dom"/>
</dbReference>
<accession>A0ABM0T3E2</accession>
<dbReference type="PIRSF" id="PIRSF000941">
    <property type="entry name" value="DUSP12"/>
    <property type="match status" value="1"/>
</dbReference>
<gene>
    <name evidence="8" type="primary">LOC104705909</name>
</gene>
<evidence type="ECO:0000259" key="5">
    <source>
        <dbReference type="PROSITE" id="PS50054"/>
    </source>
</evidence>
<dbReference type="Pfam" id="PF00782">
    <property type="entry name" value="DSPc"/>
    <property type="match status" value="1"/>
</dbReference>
<dbReference type="PANTHER" id="PTHR45848">
    <property type="entry name" value="DUAL SPECIFICITY PROTEIN PHOSPHATASE 12 FAMILY MEMBER"/>
    <property type="match status" value="1"/>
</dbReference>
<dbReference type="InterPro" id="IPR029021">
    <property type="entry name" value="Prot-tyrosine_phosphatase-like"/>
</dbReference>
<evidence type="ECO:0000313" key="8">
    <source>
        <dbReference type="RefSeq" id="XP_010420309.1"/>
    </source>
</evidence>
<feature type="domain" description="Tyrosine-protein phosphatase" evidence="5">
    <location>
        <begin position="1"/>
        <end position="92"/>
    </location>
</feature>
<name>A0ABM0T3E2_CAMSA</name>
<evidence type="ECO:0000256" key="3">
    <source>
        <dbReference type="ARBA" id="ARBA00022801"/>
    </source>
</evidence>
<evidence type="ECO:0000256" key="1">
    <source>
        <dbReference type="ARBA" id="ARBA00008601"/>
    </source>
</evidence>
<protein>
    <recommendedName>
        <fullName evidence="2">protein-tyrosine-phosphatase</fullName>
        <ecNumber evidence="2">3.1.3.48</ecNumber>
    </recommendedName>
</protein>
<dbReference type="InterPro" id="IPR016278">
    <property type="entry name" value="DUSP12"/>
</dbReference>
<dbReference type="RefSeq" id="XP_010420309.1">
    <property type="nucleotide sequence ID" value="XM_010422007.1"/>
</dbReference>
<reference evidence="8" key="2">
    <citation type="submission" date="2025-08" db="UniProtKB">
        <authorList>
            <consortium name="RefSeq"/>
        </authorList>
    </citation>
    <scope>IDENTIFICATION</scope>
    <source>
        <tissue evidence="8">Leaf</tissue>
    </source>
</reference>
<evidence type="ECO:0000313" key="7">
    <source>
        <dbReference type="Proteomes" id="UP000694864"/>
    </source>
</evidence>
<reference evidence="7" key="1">
    <citation type="journal article" date="2014" name="Nat. Commun.">
        <title>The emerging biofuel crop Camelina sativa retains a highly undifferentiated hexaploid genome structure.</title>
        <authorList>
            <person name="Kagale S."/>
            <person name="Koh C."/>
            <person name="Nixon J."/>
            <person name="Bollina V."/>
            <person name="Clarke W.E."/>
            <person name="Tuteja R."/>
            <person name="Spillane C."/>
            <person name="Robinson S.J."/>
            <person name="Links M.G."/>
            <person name="Clarke C."/>
            <person name="Higgins E.E."/>
            <person name="Huebert T."/>
            <person name="Sharpe A.G."/>
            <person name="Parkin I.A."/>
        </authorList>
    </citation>
    <scope>NUCLEOTIDE SEQUENCE [LARGE SCALE GENOMIC DNA]</scope>
    <source>
        <strain evidence="7">cv. DH55</strain>
    </source>
</reference>
<keyword evidence="7" id="KW-1185">Reference proteome</keyword>
<dbReference type="PANTHER" id="PTHR45848:SF4">
    <property type="entry name" value="DUAL SPECIFICITY PROTEIN PHOSPHATASE 12"/>
    <property type="match status" value="1"/>
</dbReference>
<dbReference type="SUPFAM" id="SSF52799">
    <property type="entry name" value="(Phosphotyrosine protein) phosphatases II"/>
    <property type="match status" value="1"/>
</dbReference>
<dbReference type="InterPro" id="IPR000387">
    <property type="entry name" value="Tyr_Pase_dom"/>
</dbReference>
<evidence type="ECO:0000256" key="4">
    <source>
        <dbReference type="ARBA" id="ARBA00022912"/>
    </source>
</evidence>
<dbReference type="PROSITE" id="PS50056">
    <property type="entry name" value="TYR_PHOSPHATASE_2"/>
    <property type="match status" value="1"/>
</dbReference>
<dbReference type="PROSITE" id="PS50054">
    <property type="entry name" value="TYR_PHOSPHATASE_DUAL"/>
    <property type="match status" value="1"/>
</dbReference>
<keyword evidence="4" id="KW-0904">Protein phosphatase</keyword>
<evidence type="ECO:0000259" key="6">
    <source>
        <dbReference type="PROSITE" id="PS50056"/>
    </source>
</evidence>
<keyword evidence="3" id="KW-0378">Hydrolase</keyword>
<comment type="similarity">
    <text evidence="1">Belongs to the protein-tyrosine phosphatase family. Non-receptor class dual specificity subfamily.</text>
</comment>
<sequence length="269" mass="30845">MVVFAYDEECENLLDFFDLCLDFIDAGRKEKGVLAHCFAGQSRSASMVIAYLMRMEKLSGKEALASLRQCAQARPNPGFLKQLDLFERMNFKVDRSSPIYKHFRLKDLGYLYSTDKKFHRLKLRADPETVSNESSGSTYHCKKCKRILLFQEQVIDHTPGEADSEFDDMFKNMIGEVRNKNPGDPNQCTSMFVEPIEWMNTMEDYVSEGKLLCPKCSAKVGSFDWSGSYCSCGSKIVPAFQLQMSRVDVITVKDCVKKKKNNKHDKRRV</sequence>
<feature type="domain" description="Tyrosine specific protein phosphatases" evidence="6">
    <location>
        <begin position="11"/>
        <end position="69"/>
    </location>
</feature>
<dbReference type="GeneID" id="104705909"/>
<dbReference type="EC" id="3.1.3.48" evidence="2"/>
<dbReference type="SMART" id="SM00195">
    <property type="entry name" value="DSPc"/>
    <property type="match status" value="1"/>
</dbReference>
<evidence type="ECO:0000256" key="2">
    <source>
        <dbReference type="ARBA" id="ARBA00013064"/>
    </source>
</evidence>
<dbReference type="InterPro" id="IPR020422">
    <property type="entry name" value="TYR_PHOSPHATASE_DUAL_dom"/>
</dbReference>
<dbReference type="Proteomes" id="UP000694864">
    <property type="component" value="Chromosome 1"/>
</dbReference>
<organism evidence="7 8">
    <name type="scientific">Camelina sativa</name>
    <name type="common">False flax</name>
    <name type="synonym">Myagrum sativum</name>
    <dbReference type="NCBI Taxonomy" id="90675"/>
    <lineage>
        <taxon>Eukaryota</taxon>
        <taxon>Viridiplantae</taxon>
        <taxon>Streptophyta</taxon>
        <taxon>Embryophyta</taxon>
        <taxon>Tracheophyta</taxon>
        <taxon>Spermatophyta</taxon>
        <taxon>Magnoliopsida</taxon>
        <taxon>eudicotyledons</taxon>
        <taxon>Gunneridae</taxon>
        <taxon>Pentapetalae</taxon>
        <taxon>rosids</taxon>
        <taxon>malvids</taxon>
        <taxon>Brassicales</taxon>
        <taxon>Brassicaceae</taxon>
        <taxon>Camelineae</taxon>
        <taxon>Camelina</taxon>
    </lineage>
</organism>
<dbReference type="Gene3D" id="3.90.190.10">
    <property type="entry name" value="Protein tyrosine phosphatase superfamily"/>
    <property type="match status" value="1"/>
</dbReference>